<evidence type="ECO:0000313" key="3">
    <source>
        <dbReference type="Proteomes" id="UP000315471"/>
    </source>
</evidence>
<proteinExistence type="predicted"/>
<keyword evidence="3" id="KW-1185">Reference proteome</keyword>
<organism evidence="2 3">
    <name type="scientific">Novipirellula aureliae</name>
    <dbReference type="NCBI Taxonomy" id="2527966"/>
    <lineage>
        <taxon>Bacteria</taxon>
        <taxon>Pseudomonadati</taxon>
        <taxon>Planctomycetota</taxon>
        <taxon>Planctomycetia</taxon>
        <taxon>Pirellulales</taxon>
        <taxon>Pirellulaceae</taxon>
        <taxon>Novipirellula</taxon>
    </lineage>
</organism>
<comment type="caution">
    <text evidence="2">The sequence shown here is derived from an EMBL/GenBank/DDBJ whole genome shotgun (WGS) entry which is preliminary data.</text>
</comment>
<accession>A0A5C6DLB6</accession>
<dbReference type="AlphaFoldDB" id="A0A5C6DLB6"/>
<protein>
    <recommendedName>
        <fullName evidence="4">Arsenical-resistance protein</fullName>
    </recommendedName>
</protein>
<sequence>MENTKMNQADTCPRNEKGIGFFERYLTVWVGLCIVAGISLTHR</sequence>
<evidence type="ECO:0000256" key="1">
    <source>
        <dbReference type="SAM" id="Phobius"/>
    </source>
</evidence>
<reference evidence="2 3" key="1">
    <citation type="submission" date="2019-02" db="EMBL/GenBank/DDBJ databases">
        <title>Deep-cultivation of Planctomycetes and their phenomic and genomic characterization uncovers novel biology.</title>
        <authorList>
            <person name="Wiegand S."/>
            <person name="Jogler M."/>
            <person name="Boedeker C."/>
            <person name="Pinto D."/>
            <person name="Vollmers J."/>
            <person name="Rivas-Marin E."/>
            <person name="Kohn T."/>
            <person name="Peeters S.H."/>
            <person name="Heuer A."/>
            <person name="Rast P."/>
            <person name="Oberbeckmann S."/>
            <person name="Bunk B."/>
            <person name="Jeske O."/>
            <person name="Meyerdierks A."/>
            <person name="Storesund J.E."/>
            <person name="Kallscheuer N."/>
            <person name="Luecker S."/>
            <person name="Lage O.M."/>
            <person name="Pohl T."/>
            <person name="Merkel B.J."/>
            <person name="Hornburger P."/>
            <person name="Mueller R.-W."/>
            <person name="Bruemmer F."/>
            <person name="Labrenz M."/>
            <person name="Spormann A.M."/>
            <person name="Op Den Camp H."/>
            <person name="Overmann J."/>
            <person name="Amann R."/>
            <person name="Jetten M.S.M."/>
            <person name="Mascher T."/>
            <person name="Medema M.H."/>
            <person name="Devos D.P."/>
            <person name="Kaster A.-K."/>
            <person name="Ovreas L."/>
            <person name="Rohde M."/>
            <person name="Galperin M.Y."/>
            <person name="Jogler C."/>
        </authorList>
    </citation>
    <scope>NUCLEOTIDE SEQUENCE [LARGE SCALE GENOMIC DNA]</scope>
    <source>
        <strain evidence="2 3">Q31b</strain>
    </source>
</reference>
<keyword evidence="1" id="KW-0812">Transmembrane</keyword>
<feature type="transmembrane region" description="Helical" evidence="1">
    <location>
        <begin position="21"/>
        <end position="40"/>
    </location>
</feature>
<gene>
    <name evidence="2" type="ORF">Q31b_51510</name>
</gene>
<evidence type="ECO:0000313" key="2">
    <source>
        <dbReference type="EMBL" id="TWU35716.1"/>
    </source>
</evidence>
<keyword evidence="1" id="KW-0472">Membrane</keyword>
<dbReference type="Proteomes" id="UP000315471">
    <property type="component" value="Unassembled WGS sequence"/>
</dbReference>
<dbReference type="EMBL" id="SJPY01000009">
    <property type="protein sequence ID" value="TWU35716.1"/>
    <property type="molecule type" value="Genomic_DNA"/>
</dbReference>
<evidence type="ECO:0008006" key="4">
    <source>
        <dbReference type="Google" id="ProtNLM"/>
    </source>
</evidence>
<name>A0A5C6DLB6_9BACT</name>
<keyword evidence="1" id="KW-1133">Transmembrane helix</keyword>